<dbReference type="AlphaFoldDB" id="A0A1V2GYX0"/>
<name>A0A1V2GYX0_9PROT</name>
<evidence type="ECO:0000313" key="1">
    <source>
        <dbReference type="EMBL" id="ONG48219.1"/>
    </source>
</evidence>
<evidence type="ECO:0008006" key="3">
    <source>
        <dbReference type="Google" id="ProtNLM"/>
    </source>
</evidence>
<reference evidence="1 2" key="1">
    <citation type="submission" date="2016-10" db="EMBL/GenBank/DDBJ databases">
        <title>Draft Genome sequence of Roseomonas sp. strain M3.</title>
        <authorList>
            <person name="Subhash Y."/>
            <person name="Lee S."/>
        </authorList>
    </citation>
    <scope>NUCLEOTIDE SEQUENCE [LARGE SCALE GENOMIC DNA]</scope>
    <source>
        <strain evidence="1 2">M3</strain>
    </source>
</reference>
<dbReference type="SUPFAM" id="SSF53448">
    <property type="entry name" value="Nucleotide-diphospho-sugar transferases"/>
    <property type="match status" value="1"/>
</dbReference>
<protein>
    <recommendedName>
        <fullName evidence="3">Glycosyltransferase 2-like domain-containing protein</fullName>
    </recommendedName>
</protein>
<proteinExistence type="predicted"/>
<evidence type="ECO:0000313" key="2">
    <source>
        <dbReference type="Proteomes" id="UP000188879"/>
    </source>
</evidence>
<dbReference type="CDD" id="cd00761">
    <property type="entry name" value="Glyco_tranf_GTA_type"/>
    <property type="match status" value="1"/>
</dbReference>
<dbReference type="OrthoDB" id="5465469at2"/>
<gene>
    <name evidence="1" type="ORF">BKE38_22270</name>
</gene>
<dbReference type="RefSeq" id="WP_076959488.1">
    <property type="nucleotide sequence ID" value="NZ_MLCO01000250.1"/>
</dbReference>
<comment type="caution">
    <text evidence="1">The sequence shown here is derived from an EMBL/GenBank/DDBJ whole genome shotgun (WGS) entry which is preliminary data.</text>
</comment>
<dbReference type="Proteomes" id="UP000188879">
    <property type="component" value="Unassembled WGS sequence"/>
</dbReference>
<accession>A0A1V2GYX0</accession>
<dbReference type="EMBL" id="MLCO01000250">
    <property type="protein sequence ID" value="ONG48219.1"/>
    <property type="molecule type" value="Genomic_DNA"/>
</dbReference>
<organism evidence="1 2">
    <name type="scientific">Teichococcus deserti</name>
    <dbReference type="NCBI Taxonomy" id="1817963"/>
    <lineage>
        <taxon>Bacteria</taxon>
        <taxon>Pseudomonadati</taxon>
        <taxon>Pseudomonadota</taxon>
        <taxon>Alphaproteobacteria</taxon>
        <taxon>Acetobacterales</taxon>
        <taxon>Roseomonadaceae</taxon>
        <taxon>Roseomonas</taxon>
    </lineage>
</organism>
<keyword evidence="2" id="KW-1185">Reference proteome</keyword>
<dbReference type="InterPro" id="IPR029044">
    <property type="entry name" value="Nucleotide-diphossugar_trans"/>
</dbReference>
<sequence>MPRPKIDVSLTSISSRMGTICETLQSILDQDYDGELQLHLHLSPEPYLLDAGVPTLPRALQALKRRAGERLQIHEGPNFGPYRKLLPYLHRNWGLSKLVVTADDDTIYPADWLRGLVDAYLTYGCVIASRGHRIIVKDNKIAPYRSWMGTRIDENPSHFILPTGKDGILYNTAFFPIGVLNIEEALKLAPTADDLWFRWHLAASGVQTFILNMDYRSSTFVETDYESSLYLNFNRGGANDVAIASLETHFEESFGFTLGAISAGEPA</sequence>